<reference evidence="1" key="1">
    <citation type="submission" date="2020-08" db="EMBL/GenBank/DDBJ databases">
        <title>Plant Genome Project.</title>
        <authorList>
            <person name="Zhang R.-G."/>
        </authorList>
    </citation>
    <scope>NUCLEOTIDE SEQUENCE</scope>
    <source>
        <strain evidence="1">WSP0</strain>
        <tissue evidence="1">Leaf</tissue>
    </source>
</reference>
<dbReference type="AlphaFoldDB" id="A0AAV6JKV4"/>
<organism evidence="1 2">
    <name type="scientific">Rhododendron griersonianum</name>
    <dbReference type="NCBI Taxonomy" id="479676"/>
    <lineage>
        <taxon>Eukaryota</taxon>
        <taxon>Viridiplantae</taxon>
        <taxon>Streptophyta</taxon>
        <taxon>Embryophyta</taxon>
        <taxon>Tracheophyta</taxon>
        <taxon>Spermatophyta</taxon>
        <taxon>Magnoliopsida</taxon>
        <taxon>eudicotyledons</taxon>
        <taxon>Gunneridae</taxon>
        <taxon>Pentapetalae</taxon>
        <taxon>asterids</taxon>
        <taxon>Ericales</taxon>
        <taxon>Ericaceae</taxon>
        <taxon>Ericoideae</taxon>
        <taxon>Rhodoreae</taxon>
        <taxon>Rhododendron</taxon>
    </lineage>
</organism>
<comment type="caution">
    <text evidence="1">The sequence shown here is derived from an EMBL/GenBank/DDBJ whole genome shotgun (WGS) entry which is preliminary data.</text>
</comment>
<protein>
    <submittedName>
        <fullName evidence="1">Uncharacterized protein</fullName>
    </submittedName>
</protein>
<dbReference type="EMBL" id="JACTNZ010000007">
    <property type="protein sequence ID" value="KAG5541132.1"/>
    <property type="molecule type" value="Genomic_DNA"/>
</dbReference>
<dbReference type="EMBL" id="JACTNZ010000007">
    <property type="protein sequence ID" value="KAG5541133.1"/>
    <property type="molecule type" value="Genomic_DNA"/>
</dbReference>
<keyword evidence="2" id="KW-1185">Reference proteome</keyword>
<evidence type="ECO:0000313" key="1">
    <source>
        <dbReference type="EMBL" id="KAG5541132.1"/>
    </source>
</evidence>
<dbReference type="Proteomes" id="UP000823749">
    <property type="component" value="Chromosome 7"/>
</dbReference>
<evidence type="ECO:0000313" key="2">
    <source>
        <dbReference type="Proteomes" id="UP000823749"/>
    </source>
</evidence>
<sequence>MMHCVEFRGSSATRGRAMATDPKAQTWRRSALFGFLQIGFLFRSQPSIPPSIMDPDDFFSNLDFSSSQVHKALEATKLVLDIISNKRTDAQFLERMMLEIEGRTRTSHSQLHVSTDDDKDTNQTLSVNSYIGCANGSTDPKVVLVKTQETDLLVELLGKNL</sequence>
<proteinExistence type="predicted"/>
<accession>A0AAV6JKV4</accession>
<name>A0AAV6JKV4_9ERIC</name>
<gene>
    <name evidence="1" type="ORF">RHGRI_021117</name>
</gene>